<accession>A0AA35RY52</accession>
<evidence type="ECO:0000256" key="3">
    <source>
        <dbReference type="ARBA" id="ARBA00022777"/>
    </source>
</evidence>
<dbReference type="AlphaFoldDB" id="A0AA35RY52"/>
<evidence type="ECO:0000256" key="2">
    <source>
        <dbReference type="ARBA" id="ARBA00022741"/>
    </source>
</evidence>
<feature type="region of interest" description="Disordered" evidence="7">
    <location>
        <begin position="1"/>
        <end position="61"/>
    </location>
</feature>
<evidence type="ECO:0000256" key="1">
    <source>
        <dbReference type="ARBA" id="ARBA00022679"/>
    </source>
</evidence>
<evidence type="ECO:0000256" key="5">
    <source>
        <dbReference type="PROSITE-ProRule" id="PRU10141"/>
    </source>
</evidence>
<sequence length="470" mass="52085">MSTRHAREGDPPAEPSGSNDQVVGRTGIGTKPLAAQSPPDDEGHDNGDDQHALYVEDQPSHEDVARLEADNDRMHRNNEAKNMVFDAIYDQLPEKIQGEMSNCGVGWRSKDAGLQFSKLSEAELKRLTTWLLEHKPFAELKESEYADPVVSVEEENPDGADGVPVFPHAQVSATPAAQDECTHSRGKKKVEKTNSVLGSGSYGEVRVVKHKGICYAAKELKLEDSALVDNLYREAANLALLDDDNIVRFCGIGVYEKHHCQGVFLILTELLATSLHRYLMRRVGISLPNQVSILSHILSGLEYMHQEPSIIHGDLKTRNVLLSEKGIAKIGDLGSSHLANDSIVGREVCGTEAYMAPEMASGDYTKKMDVFAYGHLALVTLTRWEVDTAEFSTPKPNSPNKEIEKRKKLFAMLKRPIYAVVGDFVPLIRACLCDKPAERLALDRLKDQMQDLQLPRELPNVQTDTAVREI</sequence>
<dbReference type="SUPFAM" id="SSF56112">
    <property type="entry name" value="Protein kinase-like (PK-like)"/>
    <property type="match status" value="1"/>
</dbReference>
<feature type="compositionally biased region" description="Basic and acidic residues" evidence="7">
    <location>
        <begin position="1"/>
        <end position="10"/>
    </location>
</feature>
<evidence type="ECO:0000256" key="4">
    <source>
        <dbReference type="ARBA" id="ARBA00022840"/>
    </source>
</evidence>
<reference evidence="9" key="1">
    <citation type="submission" date="2023-03" db="EMBL/GenBank/DDBJ databases">
        <authorList>
            <person name="Steffen K."/>
            <person name="Cardenas P."/>
        </authorList>
    </citation>
    <scope>NUCLEOTIDE SEQUENCE</scope>
</reference>
<protein>
    <submittedName>
        <fullName evidence="9">Probable serine/threonine-protein kinase kinX</fullName>
    </submittedName>
</protein>
<organism evidence="9 10">
    <name type="scientific">Geodia barretti</name>
    <name type="common">Barrett's horny sponge</name>
    <dbReference type="NCBI Taxonomy" id="519541"/>
    <lineage>
        <taxon>Eukaryota</taxon>
        <taxon>Metazoa</taxon>
        <taxon>Porifera</taxon>
        <taxon>Demospongiae</taxon>
        <taxon>Heteroscleromorpha</taxon>
        <taxon>Tetractinellida</taxon>
        <taxon>Astrophorina</taxon>
        <taxon>Geodiidae</taxon>
        <taxon>Geodia</taxon>
    </lineage>
</organism>
<evidence type="ECO:0000313" key="10">
    <source>
        <dbReference type="Proteomes" id="UP001174909"/>
    </source>
</evidence>
<gene>
    <name evidence="9" type="ORF">GBAR_LOCUS11926</name>
</gene>
<keyword evidence="2 5" id="KW-0547">Nucleotide-binding</keyword>
<evidence type="ECO:0000256" key="7">
    <source>
        <dbReference type="SAM" id="MobiDB-lite"/>
    </source>
</evidence>
<evidence type="ECO:0000259" key="8">
    <source>
        <dbReference type="PROSITE" id="PS50011"/>
    </source>
</evidence>
<dbReference type="GO" id="GO:0004674">
    <property type="term" value="F:protein serine/threonine kinase activity"/>
    <property type="evidence" value="ECO:0007669"/>
    <property type="project" value="UniProtKB-KW"/>
</dbReference>
<dbReference type="PROSITE" id="PS00107">
    <property type="entry name" value="PROTEIN_KINASE_ATP"/>
    <property type="match status" value="1"/>
</dbReference>
<feature type="binding site" evidence="5">
    <location>
        <position position="218"/>
    </location>
    <ligand>
        <name>ATP</name>
        <dbReference type="ChEBI" id="CHEBI:30616"/>
    </ligand>
</feature>
<name>A0AA35RY52_GEOBA</name>
<dbReference type="GO" id="GO:0005524">
    <property type="term" value="F:ATP binding"/>
    <property type="evidence" value="ECO:0007669"/>
    <property type="project" value="UniProtKB-UniRule"/>
</dbReference>
<proteinExistence type="inferred from homology"/>
<dbReference type="InterPro" id="IPR051681">
    <property type="entry name" value="Ser/Thr_Kinases-Pseudokinases"/>
</dbReference>
<dbReference type="PANTHER" id="PTHR44329:SF288">
    <property type="entry name" value="MITOGEN-ACTIVATED PROTEIN KINASE KINASE KINASE 20"/>
    <property type="match status" value="1"/>
</dbReference>
<keyword evidence="4 5" id="KW-0067">ATP-binding</keyword>
<dbReference type="Pfam" id="PF00069">
    <property type="entry name" value="Pkinase"/>
    <property type="match status" value="1"/>
</dbReference>
<evidence type="ECO:0000313" key="9">
    <source>
        <dbReference type="EMBL" id="CAI8019910.1"/>
    </source>
</evidence>
<evidence type="ECO:0000256" key="6">
    <source>
        <dbReference type="RuleBase" id="RU000304"/>
    </source>
</evidence>
<keyword evidence="1" id="KW-0808">Transferase</keyword>
<dbReference type="Proteomes" id="UP001174909">
    <property type="component" value="Unassembled WGS sequence"/>
</dbReference>
<dbReference type="InterPro" id="IPR017441">
    <property type="entry name" value="Protein_kinase_ATP_BS"/>
</dbReference>
<dbReference type="PANTHER" id="PTHR44329">
    <property type="entry name" value="SERINE/THREONINE-PROTEIN KINASE TNNI3K-RELATED"/>
    <property type="match status" value="1"/>
</dbReference>
<dbReference type="Gene3D" id="1.10.510.10">
    <property type="entry name" value="Transferase(Phosphotransferase) domain 1"/>
    <property type="match status" value="1"/>
</dbReference>
<feature type="domain" description="Protein kinase" evidence="8">
    <location>
        <begin position="191"/>
        <end position="452"/>
    </location>
</feature>
<keyword evidence="3 9" id="KW-0418">Kinase</keyword>
<dbReference type="InterPro" id="IPR008271">
    <property type="entry name" value="Ser/Thr_kinase_AS"/>
</dbReference>
<dbReference type="InterPro" id="IPR011009">
    <property type="entry name" value="Kinase-like_dom_sf"/>
</dbReference>
<comment type="caution">
    <text evidence="9">The sequence shown here is derived from an EMBL/GenBank/DDBJ whole genome shotgun (WGS) entry which is preliminary data.</text>
</comment>
<dbReference type="SMART" id="SM00220">
    <property type="entry name" value="S_TKc"/>
    <property type="match status" value="1"/>
</dbReference>
<keyword evidence="10" id="KW-1185">Reference proteome</keyword>
<keyword evidence="6" id="KW-0723">Serine/threonine-protein kinase</keyword>
<dbReference type="InterPro" id="IPR000719">
    <property type="entry name" value="Prot_kinase_dom"/>
</dbReference>
<dbReference type="PROSITE" id="PS00108">
    <property type="entry name" value="PROTEIN_KINASE_ST"/>
    <property type="match status" value="1"/>
</dbReference>
<comment type="similarity">
    <text evidence="6">Belongs to the protein kinase superfamily.</text>
</comment>
<dbReference type="PROSITE" id="PS50011">
    <property type="entry name" value="PROTEIN_KINASE_DOM"/>
    <property type="match status" value="1"/>
</dbReference>
<dbReference type="EMBL" id="CASHTH010001787">
    <property type="protein sequence ID" value="CAI8019910.1"/>
    <property type="molecule type" value="Genomic_DNA"/>
</dbReference>